<reference evidence="1" key="1">
    <citation type="submission" date="2014-11" db="EMBL/GenBank/DDBJ databases">
        <authorList>
            <person name="Amaro Gonzalez C."/>
        </authorList>
    </citation>
    <scope>NUCLEOTIDE SEQUENCE</scope>
</reference>
<sequence>MKTLFWFWKF</sequence>
<organism evidence="1">
    <name type="scientific">Anguilla anguilla</name>
    <name type="common">European freshwater eel</name>
    <name type="synonym">Muraena anguilla</name>
    <dbReference type="NCBI Taxonomy" id="7936"/>
    <lineage>
        <taxon>Eukaryota</taxon>
        <taxon>Metazoa</taxon>
        <taxon>Chordata</taxon>
        <taxon>Craniata</taxon>
        <taxon>Vertebrata</taxon>
        <taxon>Euteleostomi</taxon>
        <taxon>Actinopterygii</taxon>
        <taxon>Neopterygii</taxon>
        <taxon>Teleostei</taxon>
        <taxon>Anguilliformes</taxon>
        <taxon>Anguillidae</taxon>
        <taxon>Anguilla</taxon>
    </lineage>
</organism>
<reference evidence="1" key="2">
    <citation type="journal article" date="2015" name="Fish Shellfish Immunol.">
        <title>Early steps in the European eel (Anguilla anguilla)-Vibrio vulnificus interaction in the gills: Role of the RtxA13 toxin.</title>
        <authorList>
            <person name="Callol A."/>
            <person name="Pajuelo D."/>
            <person name="Ebbesson L."/>
            <person name="Teles M."/>
            <person name="MacKenzie S."/>
            <person name="Amaro C."/>
        </authorList>
    </citation>
    <scope>NUCLEOTIDE SEQUENCE</scope>
</reference>
<proteinExistence type="predicted"/>
<name>A0A0E9XVA6_ANGAN</name>
<protein>
    <submittedName>
        <fullName evidence="1">Uncharacterized protein</fullName>
    </submittedName>
</protein>
<dbReference type="EMBL" id="GBXM01002251">
    <property type="protein sequence ID" value="JAI06327.1"/>
    <property type="molecule type" value="Transcribed_RNA"/>
</dbReference>
<accession>A0A0E9XVA6</accession>
<evidence type="ECO:0000313" key="1">
    <source>
        <dbReference type="EMBL" id="JAI06327.1"/>
    </source>
</evidence>